<dbReference type="EMBL" id="VSRR010066350">
    <property type="protein sequence ID" value="MPC84756.1"/>
    <property type="molecule type" value="Genomic_DNA"/>
</dbReference>
<protein>
    <submittedName>
        <fullName evidence="1">Uncharacterized protein</fullName>
    </submittedName>
</protein>
<dbReference type="Proteomes" id="UP000324222">
    <property type="component" value="Unassembled WGS sequence"/>
</dbReference>
<proteinExistence type="predicted"/>
<comment type="caution">
    <text evidence="1">The sequence shown here is derived from an EMBL/GenBank/DDBJ whole genome shotgun (WGS) entry which is preliminary data.</text>
</comment>
<dbReference type="AlphaFoldDB" id="A0A5B7ISY1"/>
<evidence type="ECO:0000313" key="2">
    <source>
        <dbReference type="Proteomes" id="UP000324222"/>
    </source>
</evidence>
<evidence type="ECO:0000313" key="1">
    <source>
        <dbReference type="EMBL" id="MPC84756.1"/>
    </source>
</evidence>
<organism evidence="1 2">
    <name type="scientific">Portunus trituberculatus</name>
    <name type="common">Swimming crab</name>
    <name type="synonym">Neptunus trituberculatus</name>
    <dbReference type="NCBI Taxonomy" id="210409"/>
    <lineage>
        <taxon>Eukaryota</taxon>
        <taxon>Metazoa</taxon>
        <taxon>Ecdysozoa</taxon>
        <taxon>Arthropoda</taxon>
        <taxon>Crustacea</taxon>
        <taxon>Multicrustacea</taxon>
        <taxon>Malacostraca</taxon>
        <taxon>Eumalacostraca</taxon>
        <taxon>Eucarida</taxon>
        <taxon>Decapoda</taxon>
        <taxon>Pleocyemata</taxon>
        <taxon>Brachyura</taxon>
        <taxon>Eubrachyura</taxon>
        <taxon>Portunoidea</taxon>
        <taxon>Portunidae</taxon>
        <taxon>Portuninae</taxon>
        <taxon>Portunus</taxon>
    </lineage>
</organism>
<name>A0A5B7ISY1_PORTR</name>
<reference evidence="1 2" key="1">
    <citation type="submission" date="2019-05" db="EMBL/GenBank/DDBJ databases">
        <title>Another draft genome of Portunus trituberculatus and its Hox gene families provides insights of decapod evolution.</title>
        <authorList>
            <person name="Jeong J.-H."/>
            <person name="Song I."/>
            <person name="Kim S."/>
            <person name="Choi T."/>
            <person name="Kim D."/>
            <person name="Ryu S."/>
            <person name="Kim W."/>
        </authorList>
    </citation>
    <scope>NUCLEOTIDE SEQUENCE [LARGE SCALE GENOMIC DNA]</scope>
    <source>
        <tissue evidence="1">Muscle</tissue>
    </source>
</reference>
<gene>
    <name evidence="1" type="ORF">E2C01_079505</name>
</gene>
<sequence>MHAPHPPTPVYLRDYMKTRLYLSDTSKQAFSFLSADLYSFTSTARPATPALSVPQGTSGAAEGGAARGLKCTRLIYKSRGLKLGSVHH</sequence>
<accession>A0A5B7ISY1</accession>
<keyword evidence="2" id="KW-1185">Reference proteome</keyword>